<name>A0A2U3QCF4_9BRAD</name>
<dbReference type="InterPro" id="IPR035965">
    <property type="entry name" value="PAS-like_dom_sf"/>
</dbReference>
<reference evidence="2 3" key="1">
    <citation type="submission" date="2018-03" db="EMBL/GenBank/DDBJ databases">
        <authorList>
            <person name="Gully D."/>
        </authorList>
    </citation>
    <scope>NUCLEOTIDE SEQUENCE [LARGE SCALE GENOMIC DNA]</scope>
    <source>
        <strain evidence="2">ORS3257</strain>
    </source>
</reference>
<dbReference type="AlphaFoldDB" id="A0A2U3QCF4"/>
<dbReference type="CDD" id="cd00130">
    <property type="entry name" value="PAS"/>
    <property type="match status" value="1"/>
</dbReference>
<proteinExistence type="predicted"/>
<evidence type="ECO:0000313" key="2">
    <source>
        <dbReference type="EMBL" id="SPP99083.1"/>
    </source>
</evidence>
<evidence type="ECO:0000259" key="1">
    <source>
        <dbReference type="Pfam" id="PF08448"/>
    </source>
</evidence>
<dbReference type="Gene3D" id="3.30.450.20">
    <property type="entry name" value="PAS domain"/>
    <property type="match status" value="1"/>
</dbReference>
<sequence>MAEAQDAWHRLFEHSPVPVLLLTPDLKIVDANESYLREVLRTRDALAGLHMFDAFPDNPHVALADGVSNLAASFEKVLHEGRGHVMPLQRYDIRPDGRPWQVRYWLPKNWPVVDEKGSIVALVHHVTDATAAVLMRKTNATASVRTSSDARFLDLLQRADKAILEAGETIRKTQEAILRARAEMDYVRSRRLLKPI</sequence>
<dbReference type="EMBL" id="LS398110">
    <property type="protein sequence ID" value="SPP99083.1"/>
    <property type="molecule type" value="Genomic_DNA"/>
</dbReference>
<dbReference type="SUPFAM" id="SSF55785">
    <property type="entry name" value="PYP-like sensor domain (PAS domain)"/>
    <property type="match status" value="1"/>
</dbReference>
<organism evidence="2 3">
    <name type="scientific">Bradyrhizobium vignae</name>
    <dbReference type="NCBI Taxonomy" id="1549949"/>
    <lineage>
        <taxon>Bacteria</taxon>
        <taxon>Pseudomonadati</taxon>
        <taxon>Pseudomonadota</taxon>
        <taxon>Alphaproteobacteria</taxon>
        <taxon>Hyphomicrobiales</taxon>
        <taxon>Nitrobacteraceae</taxon>
        <taxon>Bradyrhizobium</taxon>
    </lineage>
</organism>
<dbReference type="Proteomes" id="UP000246085">
    <property type="component" value="Chromosome BRAD3257"/>
</dbReference>
<dbReference type="InterPro" id="IPR013656">
    <property type="entry name" value="PAS_4"/>
</dbReference>
<dbReference type="InterPro" id="IPR000014">
    <property type="entry name" value="PAS"/>
</dbReference>
<accession>A0A2U3QCF4</accession>
<gene>
    <name evidence="2" type="ORF">BRAD3257_8497</name>
</gene>
<dbReference type="KEGG" id="bvz:BRAD3257_8497"/>
<dbReference type="RefSeq" id="WP_160118924.1">
    <property type="nucleotide sequence ID" value="NZ_LS398110.1"/>
</dbReference>
<dbReference type="Pfam" id="PF08448">
    <property type="entry name" value="PAS_4"/>
    <property type="match status" value="1"/>
</dbReference>
<evidence type="ECO:0000313" key="3">
    <source>
        <dbReference type="Proteomes" id="UP000246085"/>
    </source>
</evidence>
<feature type="domain" description="PAS fold-4" evidence="1">
    <location>
        <begin position="12"/>
        <end position="132"/>
    </location>
</feature>
<protein>
    <recommendedName>
        <fullName evidence="1">PAS fold-4 domain-containing protein</fullName>
    </recommendedName>
</protein>